<gene>
    <name evidence="6" type="ORF">O3P69_007915</name>
</gene>
<comment type="caution">
    <text evidence="6">The sequence shown here is derived from an EMBL/GenBank/DDBJ whole genome shotgun (WGS) entry which is preliminary data.</text>
</comment>
<reference evidence="6 7" key="1">
    <citation type="submission" date="2023-03" db="EMBL/GenBank/DDBJ databases">
        <title>High-quality genome of Scylla paramamosain provides insights in environmental adaptation.</title>
        <authorList>
            <person name="Zhang L."/>
        </authorList>
    </citation>
    <scope>NUCLEOTIDE SEQUENCE [LARGE SCALE GENOMIC DNA]</scope>
    <source>
        <strain evidence="6">LZ_2023a</strain>
        <tissue evidence="6">Muscle</tissue>
    </source>
</reference>
<keyword evidence="7" id="KW-1185">Reference proteome</keyword>
<accession>A0AAW0SZP6</accession>
<dbReference type="PRINTS" id="PR00419">
    <property type="entry name" value="ADXRDTASE"/>
</dbReference>
<keyword evidence="3" id="KW-0274">FAD</keyword>
<evidence type="ECO:0000256" key="3">
    <source>
        <dbReference type="ARBA" id="ARBA00022827"/>
    </source>
</evidence>
<protein>
    <recommendedName>
        <fullName evidence="8">NADPH:adrenodoxin oxidoreductase, mitochondrial</fullName>
    </recommendedName>
</protein>
<sequence>MGRKLDLSMETLTSVRTLHKVDYTVGQIDDSVGESKRSMQRNFVMKCQETREHRTLLFSGAGAARAAEEMALPDRRRPVLTLSISSISRMLGASRMLMPRGAVLVHSVCMSTVPQVCVVGSGPAGFYTAQQILKSHASAQVDMYEKLPTPFGLTALQDRFTFLGNVEVGCDVTLDQLREAYHSVVLAYGAAEDRPLGIPGEMLPNVLSARCFVGWYNGLPEDANINVNLDTDSAVVVGQGNVAIDVARILLTSIDILKKTDIPESVLASLAESRVKRVTLVGRRGPEHVAFTIKELREMVNLAGCRP</sequence>
<keyword evidence="2" id="KW-0285">Flavoprotein</keyword>
<dbReference type="Gene3D" id="3.40.50.720">
    <property type="entry name" value="NAD(P)-binding Rossmann-like Domain"/>
    <property type="match status" value="2"/>
</dbReference>
<keyword evidence="5" id="KW-0560">Oxidoreductase</keyword>
<evidence type="ECO:0000256" key="5">
    <source>
        <dbReference type="ARBA" id="ARBA00023002"/>
    </source>
</evidence>
<evidence type="ECO:0000256" key="4">
    <source>
        <dbReference type="ARBA" id="ARBA00022857"/>
    </source>
</evidence>
<evidence type="ECO:0000256" key="2">
    <source>
        <dbReference type="ARBA" id="ARBA00022630"/>
    </source>
</evidence>
<name>A0AAW0SZP6_SCYPA</name>
<dbReference type="GO" id="GO:0016491">
    <property type="term" value="F:oxidoreductase activity"/>
    <property type="evidence" value="ECO:0007669"/>
    <property type="project" value="UniProtKB-KW"/>
</dbReference>
<dbReference type="SUPFAM" id="SSF51971">
    <property type="entry name" value="Nucleotide-binding domain"/>
    <property type="match status" value="1"/>
</dbReference>
<evidence type="ECO:0000313" key="7">
    <source>
        <dbReference type="Proteomes" id="UP001487740"/>
    </source>
</evidence>
<dbReference type="InterPro" id="IPR055275">
    <property type="entry name" value="Ferredox_Rdtase"/>
</dbReference>
<dbReference type="AlphaFoldDB" id="A0AAW0SZP6"/>
<dbReference type="Proteomes" id="UP001487740">
    <property type="component" value="Unassembled WGS sequence"/>
</dbReference>
<dbReference type="Gene3D" id="3.50.50.60">
    <property type="entry name" value="FAD/NAD(P)-binding domain"/>
    <property type="match status" value="1"/>
</dbReference>
<evidence type="ECO:0000256" key="1">
    <source>
        <dbReference type="ARBA" id="ARBA00001974"/>
    </source>
</evidence>
<evidence type="ECO:0008006" key="8">
    <source>
        <dbReference type="Google" id="ProtNLM"/>
    </source>
</evidence>
<organism evidence="6 7">
    <name type="scientific">Scylla paramamosain</name>
    <name type="common">Mud crab</name>
    <dbReference type="NCBI Taxonomy" id="85552"/>
    <lineage>
        <taxon>Eukaryota</taxon>
        <taxon>Metazoa</taxon>
        <taxon>Ecdysozoa</taxon>
        <taxon>Arthropoda</taxon>
        <taxon>Crustacea</taxon>
        <taxon>Multicrustacea</taxon>
        <taxon>Malacostraca</taxon>
        <taxon>Eumalacostraca</taxon>
        <taxon>Eucarida</taxon>
        <taxon>Decapoda</taxon>
        <taxon>Pleocyemata</taxon>
        <taxon>Brachyura</taxon>
        <taxon>Eubrachyura</taxon>
        <taxon>Portunoidea</taxon>
        <taxon>Portunidae</taxon>
        <taxon>Portuninae</taxon>
        <taxon>Scylla</taxon>
    </lineage>
</organism>
<comment type="cofactor">
    <cofactor evidence="1">
        <name>FAD</name>
        <dbReference type="ChEBI" id="CHEBI:57692"/>
    </cofactor>
</comment>
<dbReference type="InterPro" id="IPR036188">
    <property type="entry name" value="FAD/NAD-bd_sf"/>
</dbReference>
<dbReference type="PANTHER" id="PTHR48467">
    <property type="entry name" value="GLUTAMATE SYNTHASE 1 [NADH], CHLOROPLASTIC-LIKE"/>
    <property type="match status" value="1"/>
</dbReference>
<keyword evidence="4" id="KW-0521">NADP</keyword>
<proteinExistence type="predicted"/>
<dbReference type="EMBL" id="JARAKH010000041">
    <property type="protein sequence ID" value="KAK8380636.1"/>
    <property type="molecule type" value="Genomic_DNA"/>
</dbReference>
<evidence type="ECO:0000313" key="6">
    <source>
        <dbReference type="EMBL" id="KAK8380636.1"/>
    </source>
</evidence>
<dbReference type="PANTHER" id="PTHR48467:SF1">
    <property type="entry name" value="GLUTAMATE SYNTHASE 1 [NADH], CHLOROPLASTIC-LIKE"/>
    <property type="match status" value="1"/>
</dbReference>